<organism evidence="7 8">
    <name type="scientific">Porphyromonas levii</name>
    <dbReference type="NCBI Taxonomy" id="28114"/>
    <lineage>
        <taxon>Bacteria</taxon>
        <taxon>Pseudomonadati</taxon>
        <taxon>Bacteroidota</taxon>
        <taxon>Bacteroidia</taxon>
        <taxon>Bacteroidales</taxon>
        <taxon>Porphyromonadaceae</taxon>
        <taxon>Porphyromonas</taxon>
    </lineage>
</organism>
<dbReference type="GO" id="GO:0008299">
    <property type="term" value="P:isoprenoid biosynthetic process"/>
    <property type="evidence" value="ECO:0007669"/>
    <property type="project" value="InterPro"/>
</dbReference>
<name>A0A4Y8WNJ6_9PORP</name>
<dbReference type="STRING" id="1122973.GCA_000379925_00563"/>
<keyword evidence="4" id="KW-0479">Metal-binding</keyword>
<accession>A0A4Y8WNJ6</accession>
<dbReference type="PANTHER" id="PTHR12001:SF69">
    <property type="entry name" value="ALL TRANS-POLYPRENYL-DIPHOSPHATE SYNTHASE PDSS1"/>
    <property type="match status" value="1"/>
</dbReference>
<evidence type="ECO:0000256" key="1">
    <source>
        <dbReference type="ARBA" id="ARBA00001946"/>
    </source>
</evidence>
<proteinExistence type="inferred from homology"/>
<dbReference type="PANTHER" id="PTHR12001">
    <property type="entry name" value="GERANYLGERANYL PYROPHOSPHATE SYNTHASE"/>
    <property type="match status" value="1"/>
</dbReference>
<gene>
    <name evidence="7" type="ORF">E4P47_06025</name>
</gene>
<dbReference type="GeneID" id="66797602"/>
<dbReference type="GO" id="GO:0046872">
    <property type="term" value="F:metal ion binding"/>
    <property type="evidence" value="ECO:0007669"/>
    <property type="project" value="UniProtKB-KW"/>
</dbReference>
<dbReference type="InterPro" id="IPR033749">
    <property type="entry name" value="Polyprenyl_synt_CS"/>
</dbReference>
<comment type="similarity">
    <text evidence="2 6">Belongs to the FPP/GGPP synthase family.</text>
</comment>
<dbReference type="AlphaFoldDB" id="A0A4Y8WNJ6"/>
<reference evidence="7 8" key="1">
    <citation type="submission" date="2019-03" db="EMBL/GenBank/DDBJ databases">
        <title>Porphyromonas levii Isolated from the Uterus of Dairy Cows.</title>
        <authorList>
            <person name="Francis A.M."/>
        </authorList>
    </citation>
    <scope>NUCLEOTIDE SEQUENCE [LARGE SCALE GENOMIC DNA]</scope>
    <source>
        <strain evidence="7 8">AF5678</strain>
    </source>
</reference>
<evidence type="ECO:0000256" key="5">
    <source>
        <dbReference type="ARBA" id="ARBA00022842"/>
    </source>
</evidence>
<dbReference type="Proteomes" id="UP000297225">
    <property type="component" value="Unassembled WGS sequence"/>
</dbReference>
<evidence type="ECO:0000313" key="8">
    <source>
        <dbReference type="Proteomes" id="UP000297225"/>
    </source>
</evidence>
<protein>
    <submittedName>
        <fullName evidence="7">Polyprenyl synthetase family protein</fullName>
    </submittedName>
</protein>
<keyword evidence="5" id="KW-0460">Magnesium</keyword>
<dbReference type="GO" id="GO:0004659">
    <property type="term" value="F:prenyltransferase activity"/>
    <property type="evidence" value="ECO:0007669"/>
    <property type="project" value="InterPro"/>
</dbReference>
<keyword evidence="3 6" id="KW-0808">Transferase</keyword>
<comment type="cofactor">
    <cofactor evidence="1">
        <name>Mg(2+)</name>
        <dbReference type="ChEBI" id="CHEBI:18420"/>
    </cofactor>
</comment>
<dbReference type="CDD" id="cd00685">
    <property type="entry name" value="Trans_IPPS_HT"/>
    <property type="match status" value="1"/>
</dbReference>
<dbReference type="InterPro" id="IPR000092">
    <property type="entry name" value="Polyprenyl_synt"/>
</dbReference>
<dbReference type="PROSITE" id="PS00723">
    <property type="entry name" value="POLYPRENYL_SYNTHASE_1"/>
    <property type="match status" value="1"/>
</dbReference>
<evidence type="ECO:0000256" key="4">
    <source>
        <dbReference type="ARBA" id="ARBA00022723"/>
    </source>
</evidence>
<dbReference type="SUPFAM" id="SSF48576">
    <property type="entry name" value="Terpenoid synthases"/>
    <property type="match status" value="1"/>
</dbReference>
<evidence type="ECO:0000256" key="6">
    <source>
        <dbReference type="RuleBase" id="RU004466"/>
    </source>
</evidence>
<sequence>MHTEPNTEHKSSLLAAMPIAGQEGLARFDELYFSAIESVVPSLQKAVELLHQQTSKHVRPLLLLLVANCYERLNDHIVSGAVFIELLHVATLVHDDVIDESHARRGVPSMNAIFDNRKAVLIGDFLLSNAMIQAVLAGSQSMVLQLAKLGKILSEGEILQMDTAELGDYSEERYLQIIDRKTASLIESSLKIGAMLAGQDDPKLQEALEQAGNLLGRAFQIRDDIFDYRPTPGLGKPSGQDIQEHKVTLPLIFALAQPSRERDKVLKLLRHESLSRSDIDFVIGFTQKLGGIDYATHRMEEMVSEAKEILTGALPACESRDALLLVADYIVKRKK</sequence>
<evidence type="ECO:0000256" key="2">
    <source>
        <dbReference type="ARBA" id="ARBA00006706"/>
    </source>
</evidence>
<dbReference type="InterPro" id="IPR008949">
    <property type="entry name" value="Isoprenoid_synthase_dom_sf"/>
</dbReference>
<dbReference type="OrthoDB" id="9805316at2"/>
<dbReference type="SFLD" id="SFLDS00005">
    <property type="entry name" value="Isoprenoid_Synthase_Type_I"/>
    <property type="match status" value="1"/>
</dbReference>
<dbReference type="PROSITE" id="PS00444">
    <property type="entry name" value="POLYPRENYL_SYNTHASE_2"/>
    <property type="match status" value="1"/>
</dbReference>
<comment type="caution">
    <text evidence="7">The sequence shown here is derived from an EMBL/GenBank/DDBJ whole genome shotgun (WGS) entry which is preliminary data.</text>
</comment>
<dbReference type="RefSeq" id="WP_018357828.1">
    <property type="nucleotide sequence ID" value="NZ_CP197400.1"/>
</dbReference>
<evidence type="ECO:0000313" key="7">
    <source>
        <dbReference type="EMBL" id="TFH94809.1"/>
    </source>
</evidence>
<keyword evidence="8" id="KW-1185">Reference proteome</keyword>
<dbReference type="Gene3D" id="1.10.600.10">
    <property type="entry name" value="Farnesyl Diphosphate Synthase"/>
    <property type="match status" value="1"/>
</dbReference>
<dbReference type="Pfam" id="PF00348">
    <property type="entry name" value="polyprenyl_synt"/>
    <property type="match status" value="1"/>
</dbReference>
<evidence type="ECO:0000256" key="3">
    <source>
        <dbReference type="ARBA" id="ARBA00022679"/>
    </source>
</evidence>
<dbReference type="EMBL" id="SPNC01000084">
    <property type="protein sequence ID" value="TFH94809.1"/>
    <property type="molecule type" value="Genomic_DNA"/>
</dbReference>